<dbReference type="PROSITE" id="PS00218">
    <property type="entry name" value="AMINO_ACID_PERMEASE_1"/>
    <property type="match status" value="1"/>
</dbReference>
<evidence type="ECO:0000259" key="9">
    <source>
        <dbReference type="Pfam" id="PF00324"/>
    </source>
</evidence>
<feature type="transmembrane region" description="Helical" evidence="8">
    <location>
        <begin position="233"/>
        <end position="256"/>
    </location>
</feature>
<organism evidence="10 11">
    <name type="scientific">Fomitopsis schrenkii</name>
    <name type="common">Brown rot fungus</name>
    <dbReference type="NCBI Taxonomy" id="2126942"/>
    <lineage>
        <taxon>Eukaryota</taxon>
        <taxon>Fungi</taxon>
        <taxon>Dikarya</taxon>
        <taxon>Basidiomycota</taxon>
        <taxon>Agaricomycotina</taxon>
        <taxon>Agaricomycetes</taxon>
        <taxon>Polyporales</taxon>
        <taxon>Fomitopsis</taxon>
    </lineage>
</organism>
<feature type="transmembrane region" description="Helical" evidence="8">
    <location>
        <begin position="277"/>
        <end position="298"/>
    </location>
</feature>
<keyword evidence="3 8" id="KW-0812">Transmembrane</keyword>
<dbReference type="GO" id="GO:0015171">
    <property type="term" value="F:amino acid transmembrane transporter activity"/>
    <property type="evidence" value="ECO:0007669"/>
    <property type="project" value="TreeGrafter"/>
</dbReference>
<protein>
    <recommendedName>
        <fullName evidence="9">Amino acid permease/ SLC12A domain-containing protein</fullName>
    </recommendedName>
</protein>
<evidence type="ECO:0000256" key="2">
    <source>
        <dbReference type="ARBA" id="ARBA00022448"/>
    </source>
</evidence>
<feature type="transmembrane region" description="Helical" evidence="8">
    <location>
        <begin position="164"/>
        <end position="181"/>
    </location>
</feature>
<feature type="transmembrane region" description="Helical" evidence="8">
    <location>
        <begin position="485"/>
        <end position="505"/>
    </location>
</feature>
<feature type="region of interest" description="Disordered" evidence="7">
    <location>
        <begin position="1"/>
        <end position="34"/>
    </location>
</feature>
<dbReference type="InterPro" id="IPR004840">
    <property type="entry name" value="Amino_acid_permease_CS"/>
</dbReference>
<feature type="transmembrane region" description="Helical" evidence="8">
    <location>
        <begin position="406"/>
        <end position="429"/>
    </location>
</feature>
<sequence length="585" mass="64410">MGSDASPDREGSPNVDVEERQVVDSPENQLPELASGALPVPPVDRLHGGLHRGLSARQVSMIAIAGTIGTGLFLGTGKSLAQGGPASMLICYALVGGIVYITLLLLGEMATQYPVAGSFNAYATRFFSPGYGFALSWNYWFNDAVSVASDLTAAQLVLQYWTDWHTWVISLIFWVILVSINSIHVRAYGELEYWLSFLKVFTIVLFIILGILVNCGVNTEHQYIGGRYWHIEGAPFVGGFGGFARVFVTASFAFGGTESLGITAGETKNPSRNMPRVVKFVFWRILLFYILSIALIGLNVPYTYPNLSNRSTTTSPFTIVFAEVGSNVAGSFMNTVILTSVLSAGNHALFAGTRVLYGLATSTPRQAPAVFSITTPGGVPLAALIATSSISVLCFGASFIGSGTLWGWLQNIVGVSNQIAWLSIGLASWRFRKAWVLQGRSLEEMKFRAAWTWPWGPPFVVISVVFLIIVQGWSSFTPHFVAVDFVSFYVEIPVMIVMYVGWVLFKRPPKPAGGEAAERTPLLAVGCFGPLNGRSRWHDLVDIHGLDLKRDEYQEVEEDRIDDAQRQKRLQSRGRWLWRVYYWVV</sequence>
<accession>S8F3D8</accession>
<dbReference type="EMBL" id="KE504191">
    <property type="protein sequence ID" value="EPS96265.1"/>
    <property type="molecule type" value="Genomic_DNA"/>
</dbReference>
<comment type="subcellular location">
    <subcellularLocation>
        <location evidence="1">Membrane</location>
        <topology evidence="1">Multi-pass membrane protein</topology>
    </subcellularLocation>
</comment>
<feature type="transmembrane region" description="Helical" evidence="8">
    <location>
        <begin position="336"/>
        <end position="357"/>
    </location>
</feature>
<dbReference type="FunCoup" id="S8F3D8">
    <property type="interactions" value="67"/>
</dbReference>
<dbReference type="STRING" id="743788.S8F3D8"/>
<keyword evidence="2" id="KW-0813">Transport</keyword>
<dbReference type="Gene3D" id="1.20.1740.10">
    <property type="entry name" value="Amino acid/polyamine transporter I"/>
    <property type="match status" value="1"/>
</dbReference>
<feature type="compositionally biased region" description="Basic and acidic residues" evidence="7">
    <location>
        <begin position="1"/>
        <end position="22"/>
    </location>
</feature>
<evidence type="ECO:0000256" key="1">
    <source>
        <dbReference type="ARBA" id="ARBA00004141"/>
    </source>
</evidence>
<dbReference type="InterPro" id="IPR050524">
    <property type="entry name" value="APC_YAT"/>
</dbReference>
<dbReference type="FunFam" id="1.20.1740.10:FF:000001">
    <property type="entry name" value="Amino acid permease"/>
    <property type="match status" value="1"/>
</dbReference>
<feature type="transmembrane region" description="Helical" evidence="8">
    <location>
        <begin position="54"/>
        <end position="74"/>
    </location>
</feature>
<dbReference type="OrthoDB" id="3900342at2759"/>
<evidence type="ECO:0000256" key="5">
    <source>
        <dbReference type="ARBA" id="ARBA00022989"/>
    </source>
</evidence>
<dbReference type="HOGENOM" id="CLU_007946_12_2_1"/>
<keyword evidence="5 8" id="KW-1133">Transmembrane helix</keyword>
<feature type="domain" description="Amino acid permease/ SLC12A" evidence="9">
    <location>
        <begin position="59"/>
        <end position="510"/>
    </location>
</feature>
<dbReference type="GO" id="GO:0016020">
    <property type="term" value="C:membrane"/>
    <property type="evidence" value="ECO:0007669"/>
    <property type="project" value="UniProtKB-SubCell"/>
</dbReference>
<reference evidence="10 11" key="1">
    <citation type="journal article" date="2012" name="Science">
        <title>The Paleozoic origin of enzymatic lignin decomposition reconstructed from 31 fungal genomes.</title>
        <authorList>
            <person name="Floudas D."/>
            <person name="Binder M."/>
            <person name="Riley R."/>
            <person name="Barry K."/>
            <person name="Blanchette R.A."/>
            <person name="Henrissat B."/>
            <person name="Martinez A.T."/>
            <person name="Otillar R."/>
            <person name="Spatafora J.W."/>
            <person name="Yadav J.S."/>
            <person name="Aerts A."/>
            <person name="Benoit I."/>
            <person name="Boyd A."/>
            <person name="Carlson A."/>
            <person name="Copeland A."/>
            <person name="Coutinho P.M."/>
            <person name="de Vries R.P."/>
            <person name="Ferreira P."/>
            <person name="Findley K."/>
            <person name="Foster B."/>
            <person name="Gaskell J."/>
            <person name="Glotzer D."/>
            <person name="Gorecki P."/>
            <person name="Heitman J."/>
            <person name="Hesse C."/>
            <person name="Hori C."/>
            <person name="Igarashi K."/>
            <person name="Jurgens J.A."/>
            <person name="Kallen N."/>
            <person name="Kersten P."/>
            <person name="Kohler A."/>
            <person name="Kuees U."/>
            <person name="Kumar T.K.A."/>
            <person name="Kuo A."/>
            <person name="LaButti K."/>
            <person name="Larrondo L.F."/>
            <person name="Lindquist E."/>
            <person name="Ling A."/>
            <person name="Lombard V."/>
            <person name="Lucas S."/>
            <person name="Lundell T."/>
            <person name="Martin R."/>
            <person name="McLaughlin D.J."/>
            <person name="Morgenstern I."/>
            <person name="Morin E."/>
            <person name="Murat C."/>
            <person name="Nagy L.G."/>
            <person name="Nolan M."/>
            <person name="Ohm R.A."/>
            <person name="Patyshakuliyeva A."/>
            <person name="Rokas A."/>
            <person name="Ruiz-Duenas F.J."/>
            <person name="Sabat G."/>
            <person name="Salamov A."/>
            <person name="Samejima M."/>
            <person name="Schmutz J."/>
            <person name="Slot J.C."/>
            <person name="St John F."/>
            <person name="Stenlid J."/>
            <person name="Sun H."/>
            <person name="Sun S."/>
            <person name="Syed K."/>
            <person name="Tsang A."/>
            <person name="Wiebenga A."/>
            <person name="Young D."/>
            <person name="Pisabarro A."/>
            <person name="Eastwood D.C."/>
            <person name="Martin F."/>
            <person name="Cullen D."/>
            <person name="Grigoriev I.V."/>
            <person name="Hibbett D.S."/>
        </authorList>
    </citation>
    <scope>NUCLEOTIDE SEQUENCE</scope>
    <source>
        <strain evidence="11">FP-58527</strain>
    </source>
</reference>
<evidence type="ECO:0000313" key="10">
    <source>
        <dbReference type="EMBL" id="EPS96265.1"/>
    </source>
</evidence>
<keyword evidence="6 8" id="KW-0472">Membrane</keyword>
<dbReference type="Pfam" id="PF00324">
    <property type="entry name" value="AA_permease"/>
    <property type="match status" value="1"/>
</dbReference>
<name>S8F3D8_FOMSC</name>
<feature type="transmembrane region" description="Helical" evidence="8">
    <location>
        <begin position="378"/>
        <end position="400"/>
    </location>
</feature>
<feature type="transmembrane region" description="Helical" evidence="8">
    <location>
        <begin position="119"/>
        <end position="140"/>
    </location>
</feature>
<feature type="transmembrane region" description="Helical" evidence="8">
    <location>
        <begin position="193"/>
        <end position="213"/>
    </location>
</feature>
<keyword evidence="11" id="KW-1185">Reference proteome</keyword>
<gene>
    <name evidence="10" type="ORF">FOMPIDRAFT_1167613</name>
</gene>
<evidence type="ECO:0000313" key="11">
    <source>
        <dbReference type="Proteomes" id="UP000015241"/>
    </source>
</evidence>
<feature type="transmembrane region" description="Helical" evidence="8">
    <location>
        <begin position="86"/>
        <end position="107"/>
    </location>
</feature>
<dbReference type="InParanoid" id="S8F3D8"/>
<dbReference type="Proteomes" id="UP000015241">
    <property type="component" value="Unassembled WGS sequence"/>
</dbReference>
<evidence type="ECO:0000256" key="3">
    <source>
        <dbReference type="ARBA" id="ARBA00022692"/>
    </source>
</evidence>
<dbReference type="AlphaFoldDB" id="S8F3D8"/>
<evidence type="ECO:0000256" key="8">
    <source>
        <dbReference type="SAM" id="Phobius"/>
    </source>
</evidence>
<feature type="transmembrane region" description="Helical" evidence="8">
    <location>
        <begin position="450"/>
        <end position="473"/>
    </location>
</feature>
<dbReference type="PANTHER" id="PTHR43341:SF3">
    <property type="entry name" value="AMINO-ACID PERMEASE PB1C11.02-RELATED"/>
    <property type="match status" value="1"/>
</dbReference>
<proteinExistence type="predicted"/>
<evidence type="ECO:0000256" key="4">
    <source>
        <dbReference type="ARBA" id="ARBA00022970"/>
    </source>
</evidence>
<dbReference type="PANTHER" id="PTHR43341">
    <property type="entry name" value="AMINO ACID PERMEASE"/>
    <property type="match status" value="1"/>
</dbReference>
<dbReference type="InterPro" id="IPR004841">
    <property type="entry name" value="AA-permease/SLC12A_dom"/>
</dbReference>
<evidence type="ECO:0000256" key="6">
    <source>
        <dbReference type="ARBA" id="ARBA00023136"/>
    </source>
</evidence>
<dbReference type="eggNOG" id="KOG1286">
    <property type="taxonomic scope" value="Eukaryota"/>
</dbReference>
<keyword evidence="4" id="KW-0029">Amino-acid transport</keyword>
<evidence type="ECO:0000256" key="7">
    <source>
        <dbReference type="SAM" id="MobiDB-lite"/>
    </source>
</evidence>